<proteinExistence type="predicted"/>
<dbReference type="STRING" id="1618563.UU12_C0005G0007"/>
<evidence type="ECO:0000313" key="2">
    <source>
        <dbReference type="Proteomes" id="UP000034562"/>
    </source>
</evidence>
<sequence>MGINDKKLLEIFGKSYINLTPPITLIPELTLKTIKKGIKYFQVGIKNIDRIICPINPDCLNPENCNLRGCLESTLKIDANEALTAENPFVSRHELYPHIPKIVIYASNSNVKNTD</sequence>
<organism evidence="1 2">
    <name type="scientific">Candidatus Woesebacteria bacterium GW2011_GWA2_40_7b</name>
    <dbReference type="NCBI Taxonomy" id="1618563"/>
    <lineage>
        <taxon>Bacteria</taxon>
        <taxon>Candidatus Woeseibacteriota</taxon>
    </lineage>
</organism>
<accession>A0A0G0T2H3</accession>
<evidence type="ECO:0000313" key="1">
    <source>
        <dbReference type="EMBL" id="KKR71214.1"/>
    </source>
</evidence>
<dbReference type="Proteomes" id="UP000034562">
    <property type="component" value="Unassembled WGS sequence"/>
</dbReference>
<comment type="caution">
    <text evidence="1">The sequence shown here is derived from an EMBL/GenBank/DDBJ whole genome shotgun (WGS) entry which is preliminary data.</text>
</comment>
<name>A0A0G0T2H3_9BACT</name>
<reference evidence="1 2" key="1">
    <citation type="journal article" date="2015" name="Nature">
        <title>rRNA introns, odd ribosomes, and small enigmatic genomes across a large radiation of phyla.</title>
        <authorList>
            <person name="Brown C.T."/>
            <person name="Hug L.A."/>
            <person name="Thomas B.C."/>
            <person name="Sharon I."/>
            <person name="Castelle C.J."/>
            <person name="Singh A."/>
            <person name="Wilkins M.J."/>
            <person name="Williams K.H."/>
            <person name="Banfield J.F."/>
        </authorList>
    </citation>
    <scope>NUCLEOTIDE SEQUENCE [LARGE SCALE GENOMIC DNA]</scope>
</reference>
<gene>
    <name evidence="1" type="ORF">UU12_C0005G0007</name>
</gene>
<dbReference type="EMBL" id="LBZK01000005">
    <property type="protein sequence ID" value="KKR71214.1"/>
    <property type="molecule type" value="Genomic_DNA"/>
</dbReference>
<dbReference type="AlphaFoldDB" id="A0A0G0T2H3"/>
<protein>
    <submittedName>
        <fullName evidence="1">Uncharacterized protein</fullName>
    </submittedName>
</protein>